<comment type="catalytic activity">
    <reaction evidence="9">
        <text>a 2'-deoxyribonucleoside 5'-diphosphate + [thioredoxin]-disulfide + H2O = a ribonucleoside 5'-diphosphate + [thioredoxin]-dithiol</text>
        <dbReference type="Rhea" id="RHEA:23252"/>
        <dbReference type="Rhea" id="RHEA-COMP:10698"/>
        <dbReference type="Rhea" id="RHEA-COMP:10700"/>
        <dbReference type="ChEBI" id="CHEBI:15377"/>
        <dbReference type="ChEBI" id="CHEBI:29950"/>
        <dbReference type="ChEBI" id="CHEBI:50058"/>
        <dbReference type="ChEBI" id="CHEBI:57930"/>
        <dbReference type="ChEBI" id="CHEBI:73316"/>
        <dbReference type="EC" id="1.17.4.1"/>
    </reaction>
</comment>
<evidence type="ECO:0000256" key="2">
    <source>
        <dbReference type="ARBA" id="ARBA00009303"/>
    </source>
</evidence>
<dbReference type="PANTHER" id="PTHR23409:SF18">
    <property type="entry name" value="RIBONUCLEOSIDE-DIPHOSPHATE REDUCTASE SUBUNIT M2"/>
    <property type="match status" value="1"/>
</dbReference>
<evidence type="ECO:0000256" key="4">
    <source>
        <dbReference type="ARBA" id="ARBA00012274"/>
    </source>
</evidence>
<organism evidence="10 11">
    <name type="scientific">Candidatus Phytoplasma solani</name>
    <dbReference type="NCBI Taxonomy" id="69896"/>
    <lineage>
        <taxon>Bacteria</taxon>
        <taxon>Bacillati</taxon>
        <taxon>Mycoplasmatota</taxon>
        <taxon>Mollicutes</taxon>
        <taxon>Acholeplasmatales</taxon>
        <taxon>Acholeplasmataceae</taxon>
        <taxon>Candidatus Phytoplasma</taxon>
        <taxon>16SrXII (Stolbur group)</taxon>
    </lineage>
</organism>
<dbReference type="InterPro" id="IPR033909">
    <property type="entry name" value="RNR_small"/>
</dbReference>
<dbReference type="STRING" id="69896.S284_02460"/>
<dbReference type="EC" id="1.17.4.1" evidence="4"/>
<comment type="cofactor">
    <cofactor evidence="1">
        <name>Fe cation</name>
        <dbReference type="ChEBI" id="CHEBI:24875"/>
    </cofactor>
</comment>
<dbReference type="EMBL" id="MPBG01000010">
    <property type="protein sequence ID" value="RMI87754.1"/>
    <property type="molecule type" value="Genomic_DNA"/>
</dbReference>
<dbReference type="PANTHER" id="PTHR23409">
    <property type="entry name" value="RIBONUCLEOSIDE-DIPHOSPHATE REDUCTASE SMALL CHAIN"/>
    <property type="match status" value="1"/>
</dbReference>
<keyword evidence="8" id="KW-0215">Deoxyribonucleotide synthesis</keyword>
<evidence type="ECO:0000256" key="7">
    <source>
        <dbReference type="ARBA" id="ARBA00023004"/>
    </source>
</evidence>
<dbReference type="OrthoDB" id="9766544at2"/>
<comment type="similarity">
    <text evidence="2">Belongs to the ribonucleoside diphosphate reductase small chain family.</text>
</comment>
<dbReference type="RefSeq" id="WP_023161368.1">
    <property type="nucleotide sequence ID" value="NC_022588.1"/>
</dbReference>
<dbReference type="KEGG" id="psol:S284_02460"/>
<evidence type="ECO:0000256" key="3">
    <source>
        <dbReference type="ARBA" id="ARBA00011209"/>
    </source>
</evidence>
<evidence type="ECO:0000256" key="6">
    <source>
        <dbReference type="ARBA" id="ARBA00023002"/>
    </source>
</evidence>
<keyword evidence="7" id="KW-0408">Iron</keyword>
<evidence type="ECO:0000256" key="5">
    <source>
        <dbReference type="ARBA" id="ARBA00022723"/>
    </source>
</evidence>
<dbReference type="GO" id="GO:0004748">
    <property type="term" value="F:ribonucleoside-diphosphate reductase activity, thioredoxin disulfide as acceptor"/>
    <property type="evidence" value="ECO:0007669"/>
    <property type="project" value="UniProtKB-EC"/>
</dbReference>
<dbReference type="UniPathway" id="UPA00326"/>
<dbReference type="GO" id="GO:0009263">
    <property type="term" value="P:deoxyribonucleotide biosynthetic process"/>
    <property type="evidence" value="ECO:0007669"/>
    <property type="project" value="UniProtKB-KW"/>
</dbReference>
<reference evidence="11" key="1">
    <citation type="submission" date="2016-11" db="EMBL/GenBank/DDBJ databases">
        <title>Genome sequence of Candidatus Phytoplasma solani strain SA-1.</title>
        <authorList>
            <person name="Haryono M."/>
            <person name="Samarzija I."/>
            <person name="Seruga Music M."/>
            <person name="Hogenhout S."/>
            <person name="Kuo C.-H."/>
        </authorList>
    </citation>
    <scope>NUCLEOTIDE SEQUENCE [LARGE SCALE GENOMIC DNA]</scope>
    <source>
        <strain evidence="11">SA-1</strain>
    </source>
</reference>
<evidence type="ECO:0000256" key="1">
    <source>
        <dbReference type="ARBA" id="ARBA00001962"/>
    </source>
</evidence>
<comment type="caution">
    <text evidence="10">The sequence shown here is derived from an EMBL/GenBank/DDBJ whole genome shotgun (WGS) entry which is preliminary data.</text>
</comment>
<sequence length="343" mass="40267">MKNQLSKIYQGANWNQLEDDYTHFFYEQNLSQFWRPEDISLQGDLATWNHLTVEEKIAYARNLLVLTFLDTYQGDLGMPVIARSLDEDQHQKKATLNFMGAMENAVHAKSYSNIFMSYLSNKEISQLFAWGESQVNLQNIIQAIVKVYEDLEDQIYLKKIHSSQFNPLEFQQKQWQAMAISVFLETWLFYSGFYYSLYFYGQGQLMQAGEIINLIIRDESVHGVYVGRLALELYNLFDGQTQKELKKWLDDLMQQLYQEQLLLVQVVYAKLNLEEDVNKFVRYNANKALMNLGFDAFFPSEEVNPVIINGLNTETKTMDNFSMKGNGYQKMRSETLKDEDFYF</sequence>
<dbReference type="InterPro" id="IPR012348">
    <property type="entry name" value="RNR-like"/>
</dbReference>
<dbReference type="InterPro" id="IPR026494">
    <property type="entry name" value="RNR_NrdF-like"/>
</dbReference>
<dbReference type="NCBIfam" id="NF007183">
    <property type="entry name" value="PRK09614.1-2"/>
    <property type="match status" value="1"/>
</dbReference>
<evidence type="ECO:0000313" key="11">
    <source>
        <dbReference type="Proteomes" id="UP000283896"/>
    </source>
</evidence>
<dbReference type="AlphaFoldDB" id="A0A421NV03"/>
<keyword evidence="5" id="KW-0479">Metal-binding</keyword>
<dbReference type="Gene3D" id="1.10.620.20">
    <property type="entry name" value="Ribonucleotide Reductase, subunit A"/>
    <property type="match status" value="1"/>
</dbReference>
<dbReference type="Proteomes" id="UP000283896">
    <property type="component" value="Unassembled WGS sequence"/>
</dbReference>
<dbReference type="NCBIfam" id="TIGR04171">
    <property type="entry name" value="RNR_1b_NrdF"/>
    <property type="match status" value="1"/>
</dbReference>
<evidence type="ECO:0000313" key="10">
    <source>
        <dbReference type="EMBL" id="RMI87754.1"/>
    </source>
</evidence>
<dbReference type="GO" id="GO:0046872">
    <property type="term" value="F:metal ion binding"/>
    <property type="evidence" value="ECO:0007669"/>
    <property type="project" value="UniProtKB-KW"/>
</dbReference>
<comment type="subunit">
    <text evidence="3">Tetramer of two alpha and two beta subunits.</text>
</comment>
<dbReference type="InterPro" id="IPR009078">
    <property type="entry name" value="Ferritin-like_SF"/>
</dbReference>
<dbReference type="CDD" id="cd01049">
    <property type="entry name" value="RNRR2"/>
    <property type="match status" value="1"/>
</dbReference>
<dbReference type="Pfam" id="PF00268">
    <property type="entry name" value="Ribonuc_red_sm"/>
    <property type="match status" value="1"/>
</dbReference>
<proteinExistence type="inferred from homology"/>
<keyword evidence="6" id="KW-0560">Oxidoreductase</keyword>
<evidence type="ECO:0000256" key="8">
    <source>
        <dbReference type="ARBA" id="ARBA00023116"/>
    </source>
</evidence>
<evidence type="ECO:0000256" key="9">
    <source>
        <dbReference type="ARBA" id="ARBA00047754"/>
    </source>
</evidence>
<name>A0A421NV03_9MOLU</name>
<gene>
    <name evidence="10" type="primary">nrdF</name>
    <name evidence="10" type="ORF">PSSA1_v1c5890</name>
</gene>
<keyword evidence="11" id="KW-1185">Reference proteome</keyword>
<dbReference type="GO" id="GO:0005971">
    <property type="term" value="C:ribonucleoside-diphosphate reductase complex"/>
    <property type="evidence" value="ECO:0007669"/>
    <property type="project" value="InterPro"/>
</dbReference>
<dbReference type="InterPro" id="IPR000358">
    <property type="entry name" value="RNR_small_fam"/>
</dbReference>
<protein>
    <recommendedName>
        <fullName evidence="4">ribonucleoside-diphosphate reductase</fullName>
        <ecNumber evidence="4">1.17.4.1</ecNumber>
    </recommendedName>
</protein>
<accession>A0A421NV03</accession>
<dbReference type="SUPFAM" id="SSF47240">
    <property type="entry name" value="Ferritin-like"/>
    <property type="match status" value="1"/>
</dbReference>